<dbReference type="KEGG" id="amn:RAM_19360"/>
<reference evidence="3 4" key="1">
    <citation type="journal article" date="2011" name="J. Bacteriol.">
        <title>Whole genome sequence of the rifamycin B-producing strain Amycolatopsis mediterranei S699.</title>
        <authorList>
            <person name="Verma M."/>
            <person name="Kaur J."/>
            <person name="Kumar M."/>
            <person name="Kumari K."/>
            <person name="Saxena A."/>
            <person name="Anand S."/>
            <person name="Nigam A."/>
            <person name="Ravi V."/>
            <person name="Raghuvanshi S."/>
            <person name="Khurana P."/>
            <person name="Tyagi A.K."/>
            <person name="Khurana J.P."/>
            <person name="Lal R."/>
        </authorList>
    </citation>
    <scope>NUCLEOTIDE SEQUENCE [LARGE SCALE GENOMIC DNA]</scope>
    <source>
        <strain evidence="3 4">S699</strain>
    </source>
</reference>
<dbReference type="SMART" id="SM00530">
    <property type="entry name" value="HTH_XRE"/>
    <property type="match status" value="1"/>
</dbReference>
<evidence type="ECO:0000256" key="1">
    <source>
        <dbReference type="SAM" id="MobiDB-lite"/>
    </source>
</evidence>
<proteinExistence type="predicted"/>
<dbReference type="SUPFAM" id="SSF47413">
    <property type="entry name" value="lambda repressor-like DNA-binding domains"/>
    <property type="match status" value="1"/>
</dbReference>
<dbReference type="EMBL" id="CP002896">
    <property type="protein sequence ID" value="AEK42358.1"/>
    <property type="molecule type" value="Genomic_DNA"/>
</dbReference>
<dbReference type="PANTHER" id="PTHR35010">
    <property type="entry name" value="BLL4672 PROTEIN-RELATED"/>
    <property type="match status" value="1"/>
</dbReference>
<dbReference type="Pfam" id="PF13560">
    <property type="entry name" value="HTH_31"/>
    <property type="match status" value="1"/>
</dbReference>
<evidence type="ECO:0000313" key="3">
    <source>
        <dbReference type="EMBL" id="AEK42358.1"/>
    </source>
</evidence>
<dbReference type="InterPro" id="IPR001387">
    <property type="entry name" value="Cro/C1-type_HTH"/>
</dbReference>
<evidence type="ECO:0000313" key="4">
    <source>
        <dbReference type="Proteomes" id="UP000006138"/>
    </source>
</evidence>
<accession>A0A9R0U972</accession>
<evidence type="ECO:0000259" key="2">
    <source>
        <dbReference type="PROSITE" id="PS50943"/>
    </source>
</evidence>
<dbReference type="PANTHER" id="PTHR35010:SF2">
    <property type="entry name" value="BLL4672 PROTEIN"/>
    <property type="match status" value="1"/>
</dbReference>
<name>A0A9R0U972_AMYMS</name>
<dbReference type="Gene3D" id="3.30.450.180">
    <property type="match status" value="1"/>
</dbReference>
<sequence>MEAWEFGRTVRRWRDRAAPESVGVPVGRRRRAEGLRREELATLAGISADYLTRLEQGRATAPSAQVVESLARALRLSDTERDLLYQLAGHAAPGRDVVSSRVPPSVQRLLDRLSHTPVVVYDATWTLVLANAPYDALMGDTTSWRGLERNAVWRNVTRLPARVVHTEQEQAEHEARLVADLRLTASRYPADRALRPHLVWACCKVGDIVDQRWTMWRSGARSRCGCWRSRCCPRRRNATRAVVGGVWMTVWCWRPSCMYCRPDVPGQRCRRRSGSVPRPRIAGLPSGSRRRCSPGCTRRCWICSARPGRSTGHARR</sequence>
<dbReference type="Proteomes" id="UP000006138">
    <property type="component" value="Chromosome"/>
</dbReference>
<dbReference type="InterPro" id="IPR041413">
    <property type="entry name" value="MLTR_LBD"/>
</dbReference>
<protein>
    <submittedName>
        <fullName evidence="3">Helix-turn-helix domain-containing protein</fullName>
    </submittedName>
</protein>
<feature type="domain" description="HTH cro/C1-type" evidence="2">
    <location>
        <begin position="28"/>
        <end position="81"/>
    </location>
</feature>
<dbReference type="InterPro" id="IPR010982">
    <property type="entry name" value="Lambda_DNA-bd_dom_sf"/>
</dbReference>
<dbReference type="GO" id="GO:0003677">
    <property type="term" value="F:DNA binding"/>
    <property type="evidence" value="ECO:0007669"/>
    <property type="project" value="InterPro"/>
</dbReference>
<organism evidence="3 4">
    <name type="scientific">Amycolatopsis mediterranei (strain S699)</name>
    <name type="common">Nocardia mediterranei</name>
    <dbReference type="NCBI Taxonomy" id="713604"/>
    <lineage>
        <taxon>Bacteria</taxon>
        <taxon>Bacillati</taxon>
        <taxon>Actinomycetota</taxon>
        <taxon>Actinomycetes</taxon>
        <taxon>Pseudonocardiales</taxon>
        <taxon>Pseudonocardiaceae</taxon>
        <taxon>Amycolatopsis</taxon>
    </lineage>
</organism>
<gene>
    <name evidence="3" type="ordered locus">RAM_19360</name>
</gene>
<keyword evidence="4" id="KW-1185">Reference proteome</keyword>
<feature type="region of interest" description="Disordered" evidence="1">
    <location>
        <begin position="271"/>
        <end position="291"/>
    </location>
</feature>
<dbReference type="AlphaFoldDB" id="A0A9R0U972"/>
<dbReference type="PROSITE" id="PS50943">
    <property type="entry name" value="HTH_CROC1"/>
    <property type="match status" value="1"/>
</dbReference>
<dbReference type="Pfam" id="PF17765">
    <property type="entry name" value="MLTR_LBD"/>
    <property type="match status" value="1"/>
</dbReference>
<dbReference type="CDD" id="cd00093">
    <property type="entry name" value="HTH_XRE"/>
    <property type="match status" value="1"/>
</dbReference>
<dbReference type="Gene3D" id="1.10.260.40">
    <property type="entry name" value="lambda repressor-like DNA-binding domains"/>
    <property type="match status" value="1"/>
</dbReference>